<keyword evidence="2" id="KW-0677">Repeat</keyword>
<dbReference type="PANTHER" id="PTHR46093">
    <property type="entry name" value="ACYL-COA-BINDING DOMAIN-CONTAINING PROTEIN 5"/>
    <property type="match status" value="1"/>
</dbReference>
<comment type="caution">
    <text evidence="4">The sequence shown here is derived from an EMBL/GenBank/DDBJ whole genome shotgun (WGS) entry which is preliminary data.</text>
</comment>
<protein>
    <submittedName>
        <fullName evidence="4">Uncharacterized protein</fullName>
    </submittedName>
</protein>
<proteinExistence type="predicted"/>
<feature type="compositionally biased region" description="Polar residues" evidence="3">
    <location>
        <begin position="127"/>
        <end position="142"/>
    </location>
</feature>
<dbReference type="Proteomes" id="UP001139887">
    <property type="component" value="Unassembled WGS sequence"/>
</dbReference>
<dbReference type="AlphaFoldDB" id="A0A9W8I360"/>
<dbReference type="InterPro" id="IPR015915">
    <property type="entry name" value="Kelch-typ_b-propeller"/>
</dbReference>
<accession>A0A9W8I360</accession>
<evidence type="ECO:0000256" key="2">
    <source>
        <dbReference type="ARBA" id="ARBA00022737"/>
    </source>
</evidence>
<gene>
    <name evidence="4" type="ORF">IWW36_005707</name>
</gene>
<dbReference type="OrthoDB" id="45365at2759"/>
<feature type="region of interest" description="Disordered" evidence="3">
    <location>
        <begin position="1"/>
        <end position="153"/>
    </location>
</feature>
<organism evidence="4 5">
    <name type="scientific">Coemansia brasiliensis</name>
    <dbReference type="NCBI Taxonomy" id="2650707"/>
    <lineage>
        <taxon>Eukaryota</taxon>
        <taxon>Fungi</taxon>
        <taxon>Fungi incertae sedis</taxon>
        <taxon>Zoopagomycota</taxon>
        <taxon>Kickxellomycotina</taxon>
        <taxon>Kickxellomycetes</taxon>
        <taxon>Kickxellales</taxon>
        <taxon>Kickxellaceae</taxon>
        <taxon>Coemansia</taxon>
    </lineage>
</organism>
<sequence>MPSLFSRKKSNARNNTRPASGIPDSTGIRGTGIDPLRRTDSPPEAMPAMRPGQPPASQLPQASHFAQKELPYAPSQAAASTAQADRHPGMQQAMRNGTHLQSTSLPDARQQRGYPQAPRSESHDQRPSSSDTQKSGEQPRPNSSRGSSGSSFWSKRVLRGEQAFPRRGYSAALHAQVLYWFGGKTDRALNNDLDMMDTATWEVRRVQAVGSVPEPREGHTATFIGRTMFVFGGELESRVCDNNLYAYNMANCTWYKVPMQGDPLEGRKGHTT</sequence>
<feature type="compositionally biased region" description="Low complexity" evidence="3">
    <location>
        <begin position="73"/>
        <end position="83"/>
    </location>
</feature>
<keyword evidence="1" id="KW-0880">Kelch repeat</keyword>
<feature type="non-terminal residue" evidence="4">
    <location>
        <position position="272"/>
    </location>
</feature>
<name>A0A9W8I360_9FUNG</name>
<dbReference type="SUPFAM" id="SSF117281">
    <property type="entry name" value="Kelch motif"/>
    <property type="match status" value="1"/>
</dbReference>
<dbReference type="Gene3D" id="2.120.10.80">
    <property type="entry name" value="Kelch-type beta propeller"/>
    <property type="match status" value="1"/>
</dbReference>
<keyword evidence="5" id="KW-1185">Reference proteome</keyword>
<dbReference type="PANTHER" id="PTHR46093:SF18">
    <property type="entry name" value="FIBRONECTIN TYPE-III DOMAIN-CONTAINING PROTEIN"/>
    <property type="match status" value="1"/>
</dbReference>
<evidence type="ECO:0000313" key="4">
    <source>
        <dbReference type="EMBL" id="KAJ2842995.1"/>
    </source>
</evidence>
<dbReference type="EMBL" id="JANBUW010001561">
    <property type="protein sequence ID" value="KAJ2842995.1"/>
    <property type="molecule type" value="Genomic_DNA"/>
</dbReference>
<dbReference type="Pfam" id="PF24681">
    <property type="entry name" value="Kelch_KLHDC2_KLHL20_DRC7"/>
    <property type="match status" value="1"/>
</dbReference>
<feature type="compositionally biased region" description="Polar residues" evidence="3">
    <location>
        <begin position="93"/>
        <end position="105"/>
    </location>
</feature>
<reference evidence="4" key="1">
    <citation type="submission" date="2022-07" db="EMBL/GenBank/DDBJ databases">
        <title>Phylogenomic reconstructions and comparative analyses of Kickxellomycotina fungi.</title>
        <authorList>
            <person name="Reynolds N.K."/>
            <person name="Stajich J.E."/>
            <person name="Barry K."/>
            <person name="Grigoriev I.V."/>
            <person name="Crous P."/>
            <person name="Smith M.E."/>
        </authorList>
    </citation>
    <scope>NUCLEOTIDE SEQUENCE</scope>
    <source>
        <strain evidence="4">NRRL 1566</strain>
    </source>
</reference>
<feature type="compositionally biased region" description="Basic residues" evidence="3">
    <location>
        <begin position="1"/>
        <end position="11"/>
    </location>
</feature>
<evidence type="ECO:0000256" key="1">
    <source>
        <dbReference type="ARBA" id="ARBA00022441"/>
    </source>
</evidence>
<evidence type="ECO:0000256" key="3">
    <source>
        <dbReference type="SAM" id="MobiDB-lite"/>
    </source>
</evidence>
<evidence type="ECO:0000313" key="5">
    <source>
        <dbReference type="Proteomes" id="UP001139887"/>
    </source>
</evidence>